<proteinExistence type="predicted"/>
<dbReference type="EMBL" id="JOPA01000050">
    <property type="protein sequence ID" value="OUI90516.1"/>
    <property type="molecule type" value="Genomic_DNA"/>
</dbReference>
<dbReference type="InterPro" id="IPR036388">
    <property type="entry name" value="WH-like_DNA-bd_sf"/>
</dbReference>
<dbReference type="PANTHER" id="PTHR43252:SF7">
    <property type="entry name" value="TRANSCRIPTIONAL REGULATOR YQJI"/>
    <property type="match status" value="1"/>
</dbReference>
<feature type="domain" description="Transcription regulator PadR N-terminal" evidence="1">
    <location>
        <begin position="59"/>
        <end position="128"/>
    </location>
</feature>
<protein>
    <submittedName>
        <fullName evidence="2">PadR family transcriptional regulator</fullName>
    </submittedName>
</protein>
<reference evidence="3" key="1">
    <citation type="submission" date="2014-06" db="EMBL/GenBank/DDBJ databases">
        <authorList>
            <person name="Winans N.J."/>
            <person name="Newell P.D."/>
            <person name="Douglas A.E."/>
        </authorList>
    </citation>
    <scope>NUCLEOTIDE SEQUENCE [LARGE SCALE GENOMIC DNA]</scope>
</reference>
<evidence type="ECO:0000259" key="1">
    <source>
        <dbReference type="Pfam" id="PF03551"/>
    </source>
</evidence>
<sequence>MMNDHKHTRRMHHILHAIGGHRGRGGFRRGFGPGFGRGFGGGDIPKGRKLSSEELQLVLLALLAERPAHGYELIRLLEEKSGGFYTPSPGMVYPALTYLDEIGHAAVSQEGNRKLYSLTDDGRIYLEENKDRADQILETLARIGSRMAEVREAFSGVDAPDPKTADAFHKARVELKQALHSKRGCPPEEVQRIADILKKAAADILNKPV</sequence>
<accession>A0A252ALX7</accession>
<dbReference type="RefSeq" id="WP_086660046.1">
    <property type="nucleotide sequence ID" value="NZ_JBJJWX010000013.1"/>
</dbReference>
<name>A0A252ALX7_9PROT</name>
<dbReference type="SUPFAM" id="SSF46785">
    <property type="entry name" value="Winged helix' DNA-binding domain"/>
    <property type="match status" value="1"/>
</dbReference>
<dbReference type="InterPro" id="IPR005149">
    <property type="entry name" value="Tscrpt_reg_PadR_N"/>
</dbReference>
<dbReference type="AlphaFoldDB" id="A0A252ALX7"/>
<evidence type="ECO:0000313" key="3">
    <source>
        <dbReference type="Proteomes" id="UP000194641"/>
    </source>
</evidence>
<dbReference type="PANTHER" id="PTHR43252">
    <property type="entry name" value="TRANSCRIPTIONAL REGULATOR YQJI"/>
    <property type="match status" value="1"/>
</dbReference>
<dbReference type="Proteomes" id="UP000194641">
    <property type="component" value="Unassembled WGS sequence"/>
</dbReference>
<gene>
    <name evidence="2" type="ORF">HK17_13610</name>
</gene>
<organism evidence="2 3">
    <name type="scientific">Acetobacter indonesiensis</name>
    <dbReference type="NCBI Taxonomy" id="104101"/>
    <lineage>
        <taxon>Bacteria</taxon>
        <taxon>Pseudomonadati</taxon>
        <taxon>Pseudomonadota</taxon>
        <taxon>Alphaproteobacteria</taxon>
        <taxon>Acetobacterales</taxon>
        <taxon>Acetobacteraceae</taxon>
        <taxon>Acetobacter</taxon>
    </lineage>
</organism>
<dbReference type="InterPro" id="IPR036390">
    <property type="entry name" value="WH_DNA-bd_sf"/>
</dbReference>
<dbReference type="Pfam" id="PF03551">
    <property type="entry name" value="PadR"/>
    <property type="match status" value="1"/>
</dbReference>
<comment type="caution">
    <text evidence="2">The sequence shown here is derived from an EMBL/GenBank/DDBJ whole genome shotgun (WGS) entry which is preliminary data.</text>
</comment>
<evidence type="ECO:0000313" key="2">
    <source>
        <dbReference type="EMBL" id="OUI90516.1"/>
    </source>
</evidence>
<dbReference type="Gene3D" id="1.10.10.10">
    <property type="entry name" value="Winged helix-like DNA-binding domain superfamily/Winged helix DNA-binding domain"/>
    <property type="match status" value="1"/>
</dbReference>